<keyword evidence="3" id="KW-1185">Reference proteome</keyword>
<evidence type="ECO:0000313" key="2">
    <source>
        <dbReference type="EMBL" id="MBL0387935.1"/>
    </source>
</evidence>
<gene>
    <name evidence="2" type="ORF">JJB07_14940</name>
</gene>
<comment type="caution">
    <text evidence="2">The sequence shown here is derived from an EMBL/GenBank/DDBJ whole genome shotgun (WGS) entry which is preliminary data.</text>
</comment>
<evidence type="ECO:0000313" key="3">
    <source>
        <dbReference type="Proteomes" id="UP000602284"/>
    </source>
</evidence>
<protein>
    <submittedName>
        <fullName evidence="2">DUF4376 domain-containing protein</fullName>
    </submittedName>
</protein>
<reference evidence="2 3" key="1">
    <citation type="submission" date="2021-01" db="EMBL/GenBank/DDBJ databases">
        <title>Tumebacillus sp. strain ITR2 16S ribosomal RNA gene Genome sequencing and assembly.</title>
        <authorList>
            <person name="Kang M."/>
        </authorList>
    </citation>
    <scope>NUCLEOTIDE SEQUENCE [LARGE SCALE GENOMIC DNA]</scope>
    <source>
        <strain evidence="2 3">ITR2</strain>
    </source>
</reference>
<dbReference type="Pfam" id="PF14301">
    <property type="entry name" value="DUF4376"/>
    <property type="match status" value="1"/>
</dbReference>
<organism evidence="2 3">
    <name type="scientific">Tumebacillus amylolyticus</name>
    <dbReference type="NCBI Taxonomy" id="2801339"/>
    <lineage>
        <taxon>Bacteria</taxon>
        <taxon>Bacillati</taxon>
        <taxon>Bacillota</taxon>
        <taxon>Bacilli</taxon>
        <taxon>Bacillales</taxon>
        <taxon>Alicyclobacillaceae</taxon>
        <taxon>Tumebacillus</taxon>
    </lineage>
</organism>
<dbReference type="Proteomes" id="UP000602284">
    <property type="component" value="Unassembled WGS sequence"/>
</dbReference>
<proteinExistence type="predicted"/>
<name>A0ABS1JCJ5_9BACL</name>
<feature type="domain" description="DUF4376" evidence="1">
    <location>
        <begin position="47"/>
        <end position="155"/>
    </location>
</feature>
<accession>A0ABS1JCJ5</accession>
<dbReference type="EMBL" id="JAEQNB010000004">
    <property type="protein sequence ID" value="MBL0387935.1"/>
    <property type="molecule type" value="Genomic_DNA"/>
</dbReference>
<evidence type="ECO:0000259" key="1">
    <source>
        <dbReference type="Pfam" id="PF14301"/>
    </source>
</evidence>
<dbReference type="InterPro" id="IPR025484">
    <property type="entry name" value="DUF4376"/>
</dbReference>
<sequence length="168" mass="18031">MEIVYLNPATREPDENGVAFERTVTEAGAVVLIPVTTPPPPPSLEDIKGAKIAELNAACNTGILAGFRSSALGEPHSYDFDAEAQSNLTGMLSVMNADPTIVETIWKTTDVGPLPHTREQFVTLCRDGLDHKNKLIARYWAIKASVEAATSEEEVLAIQWEAGNGQGA</sequence>
<dbReference type="RefSeq" id="WP_201636404.1">
    <property type="nucleotide sequence ID" value="NZ_JAEQNB010000004.1"/>
</dbReference>